<dbReference type="Proteomes" id="UP000053477">
    <property type="component" value="Unassembled WGS sequence"/>
</dbReference>
<evidence type="ECO:0008006" key="3">
    <source>
        <dbReference type="Google" id="ProtNLM"/>
    </source>
</evidence>
<name>A0A0H2RR17_9AGAM</name>
<dbReference type="SUPFAM" id="SSF48065">
    <property type="entry name" value="DBL homology domain (DH-domain)"/>
    <property type="match status" value="1"/>
</dbReference>
<dbReference type="InParanoid" id="A0A0H2RR17"/>
<dbReference type="EMBL" id="KQ085950">
    <property type="protein sequence ID" value="KLO14027.1"/>
    <property type="molecule type" value="Genomic_DNA"/>
</dbReference>
<sequence>MALFYSNILEAAIDHRRVISSWDQHLAQALRGIRDISELSRGFLAHLALITGFDDWCSSFLHRSVLSMHKLYIEYLELIPLSARCLSDEFRANPSYRSVFKSSQTAQMVELIFLPWKHLLFYVKILHELSEMDGSFREAVQAVQALHKQAAVRVFQSMAGFPEMARIPLSEFISIPEKDIKGQELVLKIIDHEARPSNHTSRLSDNIPSNDHVRLYRGAPGTPAPSYQII</sequence>
<organism evidence="1 2">
    <name type="scientific">Schizopora paradoxa</name>
    <dbReference type="NCBI Taxonomy" id="27342"/>
    <lineage>
        <taxon>Eukaryota</taxon>
        <taxon>Fungi</taxon>
        <taxon>Dikarya</taxon>
        <taxon>Basidiomycota</taxon>
        <taxon>Agaricomycotina</taxon>
        <taxon>Agaricomycetes</taxon>
        <taxon>Hymenochaetales</taxon>
        <taxon>Schizoporaceae</taxon>
        <taxon>Schizopora</taxon>
    </lineage>
</organism>
<evidence type="ECO:0000313" key="2">
    <source>
        <dbReference type="Proteomes" id="UP000053477"/>
    </source>
</evidence>
<evidence type="ECO:0000313" key="1">
    <source>
        <dbReference type="EMBL" id="KLO14027.1"/>
    </source>
</evidence>
<reference evidence="1 2" key="1">
    <citation type="submission" date="2015-04" db="EMBL/GenBank/DDBJ databases">
        <title>Complete genome sequence of Schizopora paradoxa KUC8140, a cosmopolitan wood degrader in East Asia.</title>
        <authorList>
            <consortium name="DOE Joint Genome Institute"/>
            <person name="Min B."/>
            <person name="Park H."/>
            <person name="Jang Y."/>
            <person name="Kim J.-J."/>
            <person name="Kim K.H."/>
            <person name="Pangilinan J."/>
            <person name="Lipzen A."/>
            <person name="Riley R."/>
            <person name="Grigoriev I.V."/>
            <person name="Spatafora J.W."/>
            <person name="Choi I.-G."/>
        </authorList>
    </citation>
    <scope>NUCLEOTIDE SEQUENCE [LARGE SCALE GENOMIC DNA]</scope>
    <source>
        <strain evidence="1 2">KUC8140</strain>
    </source>
</reference>
<gene>
    <name evidence="1" type="ORF">SCHPADRAFT_335349</name>
</gene>
<dbReference type="InterPro" id="IPR035899">
    <property type="entry name" value="DBL_dom_sf"/>
</dbReference>
<dbReference type="AlphaFoldDB" id="A0A0H2RR17"/>
<proteinExistence type="predicted"/>
<protein>
    <recommendedName>
        <fullName evidence="3">DH domain-containing protein</fullName>
    </recommendedName>
</protein>
<keyword evidence="2" id="KW-1185">Reference proteome</keyword>
<accession>A0A0H2RR17</accession>